<evidence type="ECO:0000256" key="1">
    <source>
        <dbReference type="ARBA" id="ARBA00004477"/>
    </source>
</evidence>
<dbReference type="AlphaFoldDB" id="A0A9N8ZAJ9"/>
<evidence type="ECO:0000256" key="2">
    <source>
        <dbReference type="ARBA" id="ARBA00010794"/>
    </source>
</evidence>
<dbReference type="GO" id="GO:0005789">
    <property type="term" value="C:endoplasmic reticulum membrane"/>
    <property type="evidence" value="ECO:0007669"/>
    <property type="project" value="UniProtKB-SubCell"/>
</dbReference>
<dbReference type="OrthoDB" id="377083at2759"/>
<gene>
    <name evidence="10" type="ORF">RFULGI_LOCUS1810</name>
</gene>
<keyword evidence="8" id="KW-1133">Transmembrane helix</keyword>
<comment type="similarity">
    <text evidence="2">Belongs to the polyprenol kinase family.</text>
</comment>
<sequence length="179" mass="20449">MSGILTLGLGDAMASIIGKRYGRRRWPGTSKTVEGTIAFIISHLLGAFAVTRLWSRDNLLPGVEEVIYIEKEKLFNPYHNAQHDIQLSRKIFHGLRPDIPNHVPELVAKLIIKCWDIRPDKRPTSKEIYDILNTWYNDILDDKPTEIVAQTKKADKMLESKCQRHLISIHILSTGNLIL</sequence>
<dbReference type="PANTHER" id="PTHR13205:SF15">
    <property type="entry name" value="DOLICHOL KINASE"/>
    <property type="match status" value="1"/>
</dbReference>
<name>A0A9N8ZAJ9_9GLOM</name>
<protein>
    <recommendedName>
        <fullName evidence="3">dolichol kinase</fullName>
        <ecNumber evidence="3">2.7.1.108</ecNumber>
    </recommendedName>
</protein>
<dbReference type="EC" id="2.7.1.108" evidence="3"/>
<keyword evidence="5" id="KW-0812">Transmembrane</keyword>
<evidence type="ECO:0000313" key="10">
    <source>
        <dbReference type="EMBL" id="CAG8487057.1"/>
    </source>
</evidence>
<evidence type="ECO:0000256" key="9">
    <source>
        <dbReference type="ARBA" id="ARBA00023136"/>
    </source>
</evidence>
<dbReference type="Proteomes" id="UP000789396">
    <property type="component" value="Unassembled WGS sequence"/>
</dbReference>
<evidence type="ECO:0000256" key="4">
    <source>
        <dbReference type="ARBA" id="ARBA00022679"/>
    </source>
</evidence>
<proteinExistence type="inferred from homology"/>
<keyword evidence="6" id="KW-0418">Kinase</keyword>
<keyword evidence="7" id="KW-0256">Endoplasmic reticulum</keyword>
<accession>A0A9N8ZAJ9</accession>
<dbReference type="InterPro" id="IPR032974">
    <property type="entry name" value="Polypren_kinase"/>
</dbReference>
<evidence type="ECO:0000256" key="7">
    <source>
        <dbReference type="ARBA" id="ARBA00022824"/>
    </source>
</evidence>
<evidence type="ECO:0000256" key="6">
    <source>
        <dbReference type="ARBA" id="ARBA00022777"/>
    </source>
</evidence>
<keyword evidence="9" id="KW-0472">Membrane</keyword>
<evidence type="ECO:0000256" key="5">
    <source>
        <dbReference type="ARBA" id="ARBA00022692"/>
    </source>
</evidence>
<keyword evidence="4" id="KW-0808">Transferase</keyword>
<reference evidence="10" key="1">
    <citation type="submission" date="2021-06" db="EMBL/GenBank/DDBJ databases">
        <authorList>
            <person name="Kallberg Y."/>
            <person name="Tangrot J."/>
            <person name="Rosling A."/>
        </authorList>
    </citation>
    <scope>NUCLEOTIDE SEQUENCE</scope>
    <source>
        <strain evidence="10">IN212</strain>
    </source>
</reference>
<keyword evidence="11" id="KW-1185">Reference proteome</keyword>
<comment type="subcellular location">
    <subcellularLocation>
        <location evidence="1">Endoplasmic reticulum membrane</location>
        <topology evidence="1">Multi-pass membrane protein</topology>
    </subcellularLocation>
</comment>
<dbReference type="SUPFAM" id="SSF56112">
    <property type="entry name" value="Protein kinase-like (PK-like)"/>
    <property type="match status" value="1"/>
</dbReference>
<evidence type="ECO:0000313" key="11">
    <source>
        <dbReference type="Proteomes" id="UP000789396"/>
    </source>
</evidence>
<evidence type="ECO:0000256" key="3">
    <source>
        <dbReference type="ARBA" id="ARBA00012132"/>
    </source>
</evidence>
<dbReference type="Gene3D" id="1.10.510.10">
    <property type="entry name" value="Transferase(Phosphotransferase) domain 1"/>
    <property type="match status" value="1"/>
</dbReference>
<comment type="caution">
    <text evidence="10">The sequence shown here is derived from an EMBL/GenBank/DDBJ whole genome shotgun (WGS) entry which is preliminary data.</text>
</comment>
<organism evidence="10 11">
    <name type="scientific">Racocetra fulgida</name>
    <dbReference type="NCBI Taxonomy" id="60492"/>
    <lineage>
        <taxon>Eukaryota</taxon>
        <taxon>Fungi</taxon>
        <taxon>Fungi incertae sedis</taxon>
        <taxon>Mucoromycota</taxon>
        <taxon>Glomeromycotina</taxon>
        <taxon>Glomeromycetes</taxon>
        <taxon>Diversisporales</taxon>
        <taxon>Gigasporaceae</taxon>
        <taxon>Racocetra</taxon>
    </lineage>
</organism>
<evidence type="ECO:0000256" key="8">
    <source>
        <dbReference type="ARBA" id="ARBA00022989"/>
    </source>
</evidence>
<dbReference type="GO" id="GO:0004168">
    <property type="term" value="F:dolichol kinase activity"/>
    <property type="evidence" value="ECO:0007669"/>
    <property type="project" value="UniProtKB-EC"/>
</dbReference>
<dbReference type="PANTHER" id="PTHR13205">
    <property type="entry name" value="TRANSMEMBRANE PROTEIN 15-RELATED"/>
    <property type="match status" value="1"/>
</dbReference>
<dbReference type="InterPro" id="IPR011009">
    <property type="entry name" value="Kinase-like_dom_sf"/>
</dbReference>
<dbReference type="GO" id="GO:0043048">
    <property type="term" value="P:dolichyl monophosphate biosynthetic process"/>
    <property type="evidence" value="ECO:0007669"/>
    <property type="project" value="TreeGrafter"/>
</dbReference>
<dbReference type="EMBL" id="CAJVPZ010001220">
    <property type="protein sequence ID" value="CAG8487057.1"/>
    <property type="molecule type" value="Genomic_DNA"/>
</dbReference>